<evidence type="ECO:0000256" key="6">
    <source>
        <dbReference type="ARBA" id="ARBA00023316"/>
    </source>
</evidence>
<evidence type="ECO:0000256" key="1">
    <source>
        <dbReference type="ARBA" id="ARBA00022475"/>
    </source>
</evidence>
<feature type="region of interest" description="Disordered" evidence="8">
    <location>
        <begin position="1"/>
        <end position="26"/>
    </location>
</feature>
<dbReference type="Pfam" id="PF02618">
    <property type="entry name" value="YceG"/>
    <property type="match status" value="1"/>
</dbReference>
<dbReference type="GO" id="GO:0005886">
    <property type="term" value="C:plasma membrane"/>
    <property type="evidence" value="ECO:0007669"/>
    <property type="project" value="UniProtKB-SubCell"/>
</dbReference>
<feature type="site" description="Important for catalytic activity" evidence="7">
    <location>
        <position position="242"/>
    </location>
</feature>
<comment type="subcellular location">
    <subcellularLocation>
        <location evidence="7">Cell inner membrane</location>
        <topology evidence="7">Single-pass membrane protein</topology>
    </subcellularLocation>
</comment>
<dbReference type="InterPro" id="IPR003770">
    <property type="entry name" value="MLTG-like"/>
</dbReference>
<reference evidence="9 10" key="1">
    <citation type="submission" date="2020-08" db="EMBL/GenBank/DDBJ databases">
        <title>Genomic Encyclopedia of Type Strains, Phase IV (KMG-IV): sequencing the most valuable type-strain genomes for metagenomic binning, comparative biology and taxonomic classification.</title>
        <authorList>
            <person name="Goeker M."/>
        </authorList>
    </citation>
    <scope>NUCLEOTIDE SEQUENCE [LARGE SCALE GENOMIC DNA]</scope>
    <source>
        <strain evidence="9 10">DSM 25024</strain>
    </source>
</reference>
<dbReference type="AlphaFoldDB" id="A0A7W6FTV3"/>
<evidence type="ECO:0000313" key="9">
    <source>
        <dbReference type="EMBL" id="MBB3935130.1"/>
    </source>
</evidence>
<dbReference type="NCBIfam" id="TIGR00247">
    <property type="entry name" value="endolytic transglycosylase MltG"/>
    <property type="match status" value="1"/>
</dbReference>
<dbReference type="CDD" id="cd08010">
    <property type="entry name" value="MltG_like"/>
    <property type="match status" value="1"/>
</dbReference>
<dbReference type="PANTHER" id="PTHR30518:SF2">
    <property type="entry name" value="ENDOLYTIC MUREIN TRANSGLYCOSYLASE"/>
    <property type="match status" value="1"/>
</dbReference>
<name>A0A7W6FTV3_9HYPH</name>
<evidence type="ECO:0000256" key="4">
    <source>
        <dbReference type="ARBA" id="ARBA00023136"/>
    </source>
</evidence>
<keyword evidence="10" id="KW-1185">Reference proteome</keyword>
<evidence type="ECO:0000256" key="7">
    <source>
        <dbReference type="HAMAP-Rule" id="MF_02065"/>
    </source>
</evidence>
<dbReference type="GO" id="GO:0009252">
    <property type="term" value="P:peptidoglycan biosynthetic process"/>
    <property type="evidence" value="ECO:0007669"/>
    <property type="project" value="UniProtKB-UniRule"/>
</dbReference>
<evidence type="ECO:0000313" key="10">
    <source>
        <dbReference type="Proteomes" id="UP000531216"/>
    </source>
</evidence>
<evidence type="ECO:0000256" key="5">
    <source>
        <dbReference type="ARBA" id="ARBA00023239"/>
    </source>
</evidence>
<accession>A0A7W6FTV3</accession>
<dbReference type="Gene3D" id="3.30.160.60">
    <property type="entry name" value="Classic Zinc Finger"/>
    <property type="match status" value="1"/>
</dbReference>
<dbReference type="Gene3D" id="3.30.1490.480">
    <property type="entry name" value="Endolytic murein transglycosylase"/>
    <property type="match status" value="1"/>
</dbReference>
<organism evidence="9 10">
    <name type="scientific">Aureimonas phyllosphaerae</name>
    <dbReference type="NCBI Taxonomy" id="1166078"/>
    <lineage>
        <taxon>Bacteria</taxon>
        <taxon>Pseudomonadati</taxon>
        <taxon>Pseudomonadota</taxon>
        <taxon>Alphaproteobacteria</taxon>
        <taxon>Hyphomicrobiales</taxon>
        <taxon>Aurantimonadaceae</taxon>
        <taxon>Aureimonas</taxon>
    </lineage>
</organism>
<comment type="caution">
    <text evidence="9">The sequence shown here is derived from an EMBL/GenBank/DDBJ whole genome shotgun (WGS) entry which is preliminary data.</text>
</comment>
<keyword evidence="3 7" id="KW-1133">Transmembrane helix</keyword>
<keyword evidence="1 7" id="KW-1003">Cell membrane</keyword>
<keyword evidence="2 7" id="KW-0812">Transmembrane</keyword>
<dbReference type="HAMAP" id="MF_02065">
    <property type="entry name" value="MltG"/>
    <property type="match status" value="1"/>
</dbReference>
<protein>
    <recommendedName>
        <fullName evidence="7">Endolytic murein transglycosylase</fullName>
        <ecNumber evidence="7">4.2.2.29</ecNumber>
    </recommendedName>
    <alternativeName>
        <fullName evidence="7">Peptidoglycan lytic transglycosylase</fullName>
    </alternativeName>
    <alternativeName>
        <fullName evidence="7">Peptidoglycan polymerization terminase</fullName>
    </alternativeName>
</protein>
<evidence type="ECO:0000256" key="8">
    <source>
        <dbReference type="SAM" id="MobiDB-lite"/>
    </source>
</evidence>
<dbReference type="FunFam" id="3.30.160.60:FF:000242">
    <property type="entry name" value="Endolytic murein transglycosylase"/>
    <property type="match status" value="1"/>
</dbReference>
<comment type="catalytic activity">
    <reaction evidence="7">
        <text>a peptidoglycan chain = a peptidoglycan chain with N-acetyl-1,6-anhydromuramyl-[peptide] at the reducing end + a peptidoglycan chain with N-acetylglucosamine at the non-reducing end.</text>
        <dbReference type="EC" id="4.2.2.29"/>
    </reaction>
</comment>
<evidence type="ECO:0000256" key="3">
    <source>
        <dbReference type="ARBA" id="ARBA00022989"/>
    </source>
</evidence>
<dbReference type="EMBL" id="JACIDO010000002">
    <property type="protein sequence ID" value="MBB3935130.1"/>
    <property type="molecule type" value="Genomic_DNA"/>
</dbReference>
<dbReference type="PANTHER" id="PTHR30518">
    <property type="entry name" value="ENDOLYTIC MUREIN TRANSGLYCOSYLASE"/>
    <property type="match status" value="1"/>
</dbReference>
<proteinExistence type="inferred from homology"/>
<dbReference type="GO" id="GO:0071555">
    <property type="term" value="P:cell wall organization"/>
    <property type="evidence" value="ECO:0007669"/>
    <property type="project" value="UniProtKB-KW"/>
</dbReference>
<dbReference type="Proteomes" id="UP000531216">
    <property type="component" value="Unassembled WGS sequence"/>
</dbReference>
<keyword evidence="6 7" id="KW-0961">Cell wall biogenesis/degradation</keyword>
<gene>
    <name evidence="7" type="primary">mltG</name>
    <name evidence="9" type="ORF">GGR05_001258</name>
</gene>
<keyword evidence="4 7" id="KW-0472">Membrane</keyword>
<feature type="transmembrane region" description="Helical" evidence="7">
    <location>
        <begin position="33"/>
        <end position="57"/>
    </location>
</feature>
<keyword evidence="5 7" id="KW-0456">Lyase</keyword>
<evidence type="ECO:0000256" key="2">
    <source>
        <dbReference type="ARBA" id="ARBA00022692"/>
    </source>
</evidence>
<dbReference type="GO" id="GO:0008932">
    <property type="term" value="F:lytic endotransglycosylase activity"/>
    <property type="evidence" value="ECO:0007669"/>
    <property type="project" value="UniProtKB-UniRule"/>
</dbReference>
<comment type="similarity">
    <text evidence="7">Belongs to the transglycosylase MltG family.</text>
</comment>
<sequence>MTHGSDEQLQPSGEAPSRRNKPKRRSRHARNGFVILMNFGFSLALLAAVAGGLVFYWGKQTFDSAGPLQTEATYLVSRGAGLESVAAGLERAGIVSDAQVFEYGVRVASLEGLSGRGDTGIRAGEYAFAPGASMRDVMETLRSGNSIQHAVTIPEGWTVHQIYARLAADPVLVGDLPPMVAEGTLLPETYTFTRGMTRSAMVDRMKEAQSELVEQIWAGRQDDLPVKDIGEFVTLASIVEKETGIAAERPHVASVFVNRLREGMRLQSDPTIIYGVWGGAGKPSDEPIRQSHIAGATPYNTYVIRGLPPGPIANPGRASLEAVAHPLDTRDLYFVADGTGGHAFARTLNEHNANVRRYRDIERAAAAARAEADSPENPAVAQ</sequence>
<dbReference type="EC" id="4.2.2.29" evidence="7"/>
<comment type="function">
    <text evidence="7">Functions as a peptidoglycan terminase that cleaves nascent peptidoglycan strands endolytically to terminate their elongation.</text>
</comment>
<keyword evidence="7" id="KW-0997">Cell inner membrane</keyword>